<dbReference type="InterPro" id="IPR050867">
    <property type="entry name" value="NiFe/NiFeSe_hydrgnase_LSU"/>
</dbReference>
<dbReference type="Proteomes" id="UP000031637">
    <property type="component" value="Chromosome"/>
</dbReference>
<protein>
    <submittedName>
        <fullName evidence="2">Hydrogenase expression/formation protein HupK</fullName>
    </submittedName>
</protein>
<evidence type="ECO:0000313" key="3">
    <source>
        <dbReference type="Proteomes" id="UP000031637"/>
    </source>
</evidence>
<dbReference type="InterPro" id="IPR029014">
    <property type="entry name" value="NiFe-Hase_large"/>
</dbReference>
<sequence length="322" mass="34069">MTAGIDPGCVRLRLGSAEGKLSAVSVGSERPAIAHYLRGRAADDGVHMVPLLFSLCGKAQGNAAMLALAAARGNQRTPYLDPAIQQEALREHLWRWLLDLPALLGATAMQREFVAALSLIAGGQRKELGELLGAASIEAQGRALTKLEDASDSVPRWLPPLSAQGSLEWWPRLDAGFAQLPHWQGAAAETGAMARQQGGAELAAGAFAARWLARLGEVRDWAAGTEKVGAGGTASAVPSGAGRGRALVETARGLLMHEITLDGDRIADYVIVAPTEWNFHPQGPLAGWLMGRDATDRGAVQAFAARAVAALDPCVRWELEWL</sequence>
<dbReference type="AlphaFoldDB" id="W0SGD1"/>
<keyword evidence="1" id="KW-0479">Metal-binding</keyword>
<feature type="binding site" evidence="1">
    <location>
        <position position="271"/>
    </location>
    <ligand>
        <name>Mg(2+)</name>
        <dbReference type="ChEBI" id="CHEBI:18420"/>
    </ligand>
</feature>
<accession>W0SGD1</accession>
<dbReference type="KEGG" id="shd:SUTH_02014"/>
<dbReference type="RefSeq" id="WP_041098977.1">
    <property type="nucleotide sequence ID" value="NZ_AP012547.1"/>
</dbReference>
<reference evidence="2 3" key="1">
    <citation type="journal article" date="2014" name="Syst. Appl. Microbiol.">
        <title>Complete genomes of freshwater sulfur oxidizers Sulfuricella denitrificans skB26 and Sulfuritalea hydrogenivorans sk43H: genetic insights into the sulfur oxidation pathway of betaproteobacteria.</title>
        <authorList>
            <person name="Watanabe T."/>
            <person name="Kojima H."/>
            <person name="Fukui M."/>
        </authorList>
    </citation>
    <scope>NUCLEOTIDE SEQUENCE [LARGE SCALE GENOMIC DNA]</scope>
    <source>
        <strain evidence="2">DSM22779</strain>
    </source>
</reference>
<evidence type="ECO:0000256" key="1">
    <source>
        <dbReference type="PIRSR" id="PIRSR601501-1"/>
    </source>
</evidence>
<keyword evidence="3" id="KW-1185">Reference proteome</keyword>
<dbReference type="OrthoDB" id="9157196at2"/>
<gene>
    <name evidence="2" type="ORF">SUTH_02014</name>
</gene>
<dbReference type="GO" id="GO:0016151">
    <property type="term" value="F:nickel cation binding"/>
    <property type="evidence" value="ECO:0007669"/>
    <property type="project" value="InterPro"/>
</dbReference>
<organism evidence="2 3">
    <name type="scientific">Sulfuritalea hydrogenivorans sk43H</name>
    <dbReference type="NCBI Taxonomy" id="1223802"/>
    <lineage>
        <taxon>Bacteria</taxon>
        <taxon>Pseudomonadati</taxon>
        <taxon>Pseudomonadota</taxon>
        <taxon>Betaproteobacteria</taxon>
        <taxon>Nitrosomonadales</taxon>
        <taxon>Sterolibacteriaceae</taxon>
        <taxon>Sulfuritalea</taxon>
    </lineage>
</organism>
<comment type="cofactor">
    <cofactor evidence="1">
        <name>Ni(2+)</name>
        <dbReference type="ChEBI" id="CHEBI:49786"/>
    </cofactor>
</comment>
<evidence type="ECO:0000313" key="2">
    <source>
        <dbReference type="EMBL" id="BAO29805.1"/>
    </source>
</evidence>
<dbReference type="Gene3D" id="1.10.645.10">
    <property type="entry name" value="Cytochrome-c3 Hydrogenase, chain B"/>
    <property type="match status" value="2"/>
</dbReference>
<dbReference type="Pfam" id="PF00374">
    <property type="entry name" value="NiFeSe_Hases"/>
    <property type="match status" value="1"/>
</dbReference>
<dbReference type="InterPro" id="IPR001501">
    <property type="entry name" value="Ni-dep_hyd_lsu"/>
</dbReference>
<feature type="binding site" evidence="1">
    <location>
        <position position="314"/>
    </location>
    <ligand>
        <name>Ni(2+)</name>
        <dbReference type="ChEBI" id="CHEBI:49786"/>
    </ligand>
</feature>
<proteinExistence type="predicted"/>
<keyword evidence="1" id="KW-0533">Nickel</keyword>
<name>W0SGD1_9PROT</name>
<dbReference type="STRING" id="1223802.SUTH_02014"/>
<dbReference type="EMBL" id="AP012547">
    <property type="protein sequence ID" value="BAO29805.1"/>
    <property type="molecule type" value="Genomic_DNA"/>
</dbReference>
<dbReference type="SUPFAM" id="SSF56762">
    <property type="entry name" value="HydB/Nqo4-like"/>
    <property type="match status" value="1"/>
</dbReference>
<dbReference type="PANTHER" id="PTHR42958:SF4">
    <property type="entry name" value="HYDROGENASE EXPRESSION_FORMATION PROTEIN HUPK"/>
    <property type="match status" value="1"/>
</dbReference>
<dbReference type="HOGENOM" id="CLU_054514_0_0_4"/>
<keyword evidence="1" id="KW-0460">Magnesium</keyword>
<dbReference type="PANTHER" id="PTHR42958">
    <property type="entry name" value="HYDROGENASE-2 LARGE CHAIN"/>
    <property type="match status" value="1"/>
</dbReference>